<organism evidence="1">
    <name type="scientific">marine metagenome</name>
    <dbReference type="NCBI Taxonomy" id="408172"/>
    <lineage>
        <taxon>unclassified sequences</taxon>
        <taxon>metagenomes</taxon>
        <taxon>ecological metagenomes</taxon>
    </lineage>
</organism>
<accession>A0A382ZL63</accession>
<protein>
    <submittedName>
        <fullName evidence="1">Uncharacterized protein</fullName>
    </submittedName>
</protein>
<dbReference type="EMBL" id="UINC01184812">
    <property type="protein sequence ID" value="SVD96204.1"/>
    <property type="molecule type" value="Genomic_DNA"/>
</dbReference>
<proteinExistence type="predicted"/>
<sequence>MKVPLLDLKPQLESLHGEILEAVT</sequence>
<dbReference type="AlphaFoldDB" id="A0A382ZL63"/>
<feature type="non-terminal residue" evidence="1">
    <location>
        <position position="24"/>
    </location>
</feature>
<gene>
    <name evidence="1" type="ORF">METZ01_LOCUS449058</name>
</gene>
<name>A0A382ZL63_9ZZZZ</name>
<reference evidence="1" key="1">
    <citation type="submission" date="2018-05" db="EMBL/GenBank/DDBJ databases">
        <authorList>
            <person name="Lanie J.A."/>
            <person name="Ng W.-L."/>
            <person name="Kazmierczak K.M."/>
            <person name="Andrzejewski T.M."/>
            <person name="Davidsen T.M."/>
            <person name="Wayne K.J."/>
            <person name="Tettelin H."/>
            <person name="Glass J.I."/>
            <person name="Rusch D."/>
            <person name="Podicherti R."/>
            <person name="Tsui H.-C.T."/>
            <person name="Winkler M.E."/>
        </authorList>
    </citation>
    <scope>NUCLEOTIDE SEQUENCE</scope>
</reference>
<evidence type="ECO:0000313" key="1">
    <source>
        <dbReference type="EMBL" id="SVD96204.1"/>
    </source>
</evidence>